<dbReference type="EMBL" id="JBBPBN010000117">
    <property type="protein sequence ID" value="KAK8977578.1"/>
    <property type="molecule type" value="Genomic_DNA"/>
</dbReference>
<gene>
    <name evidence="2" type="ORF">V6N11_013363</name>
</gene>
<accession>A0ABR2NN21</accession>
<evidence type="ECO:0000313" key="3">
    <source>
        <dbReference type="Proteomes" id="UP001396334"/>
    </source>
</evidence>
<proteinExistence type="predicted"/>
<sequence>MSEDEWVKQALTDSTLAAKVLLSLFQPESPLPWPGNATSQALQLEWSVRQRRSKQSLKKKSESTRASPNTPLSWSGGVSVSGSGSGDGYEESSRPPLKPVDKARSKVSTTNKITPKRSKRKKTLAELKEEISSHLEENKSLKNELETVKLKFKNIRTENETLSRKLEFEKERATNESSKRMKFLALHDMIWMKAFCTWVPLLSFLATRQIDHRSHPHPHPTVNTAIELYDAISEVPQQREVACHTSTACHENQLLTPNGCFEGQVMAMAMASCNETSFELPDLNLPVEDGSGS</sequence>
<evidence type="ECO:0000256" key="1">
    <source>
        <dbReference type="SAM" id="MobiDB-lite"/>
    </source>
</evidence>
<feature type="compositionally biased region" description="Low complexity" evidence="1">
    <location>
        <begin position="73"/>
        <end position="82"/>
    </location>
</feature>
<dbReference type="Proteomes" id="UP001396334">
    <property type="component" value="Unassembled WGS sequence"/>
</dbReference>
<organism evidence="2 3">
    <name type="scientific">Hibiscus sabdariffa</name>
    <name type="common">roselle</name>
    <dbReference type="NCBI Taxonomy" id="183260"/>
    <lineage>
        <taxon>Eukaryota</taxon>
        <taxon>Viridiplantae</taxon>
        <taxon>Streptophyta</taxon>
        <taxon>Embryophyta</taxon>
        <taxon>Tracheophyta</taxon>
        <taxon>Spermatophyta</taxon>
        <taxon>Magnoliopsida</taxon>
        <taxon>eudicotyledons</taxon>
        <taxon>Gunneridae</taxon>
        <taxon>Pentapetalae</taxon>
        <taxon>rosids</taxon>
        <taxon>malvids</taxon>
        <taxon>Malvales</taxon>
        <taxon>Malvaceae</taxon>
        <taxon>Malvoideae</taxon>
        <taxon>Hibiscus</taxon>
    </lineage>
</organism>
<evidence type="ECO:0008006" key="4">
    <source>
        <dbReference type="Google" id="ProtNLM"/>
    </source>
</evidence>
<dbReference type="PANTHER" id="PTHR35099">
    <property type="entry name" value="OS02G0182700 PROTEIN"/>
    <property type="match status" value="1"/>
</dbReference>
<comment type="caution">
    <text evidence="2">The sequence shown here is derived from an EMBL/GenBank/DDBJ whole genome shotgun (WGS) entry which is preliminary data.</text>
</comment>
<protein>
    <recommendedName>
        <fullName evidence="4">BZIP domain-containing protein</fullName>
    </recommendedName>
</protein>
<dbReference type="PANTHER" id="PTHR35099:SF10">
    <property type="entry name" value="BZIP DOMAIN-CONTAINING PROTEIN"/>
    <property type="match status" value="1"/>
</dbReference>
<reference evidence="2 3" key="1">
    <citation type="journal article" date="2024" name="G3 (Bethesda)">
        <title>Genome assembly of Hibiscus sabdariffa L. provides insights into metabolisms of medicinal natural products.</title>
        <authorList>
            <person name="Kim T."/>
        </authorList>
    </citation>
    <scope>NUCLEOTIDE SEQUENCE [LARGE SCALE GENOMIC DNA]</scope>
    <source>
        <strain evidence="2">TK-2024</strain>
        <tissue evidence="2">Old leaves</tissue>
    </source>
</reference>
<evidence type="ECO:0000313" key="2">
    <source>
        <dbReference type="EMBL" id="KAK8977578.1"/>
    </source>
</evidence>
<feature type="region of interest" description="Disordered" evidence="1">
    <location>
        <begin position="48"/>
        <end position="123"/>
    </location>
</feature>
<feature type="compositionally biased region" description="Basic residues" evidence="1">
    <location>
        <begin position="49"/>
        <end position="58"/>
    </location>
</feature>
<name>A0ABR2NN21_9ROSI</name>
<keyword evidence="3" id="KW-1185">Reference proteome</keyword>